<accession>A0AAE9I017</accession>
<sequence length="140" mass="15859">MPTPDEKQAFANRLKQALTRSSAKIESPSELALQFNLRHQGEPITPQAAHKWLSGRTMPTTDKLGTLANWLDVPLQWLRFGIPETTAKPRRKPAKKSDLGNMAADETELIMRLRAMPEVRRKLIMDLVQQLSLDGEMWAS</sequence>
<dbReference type="GO" id="GO:0003677">
    <property type="term" value="F:DNA binding"/>
    <property type="evidence" value="ECO:0007669"/>
    <property type="project" value="InterPro"/>
</dbReference>
<dbReference type="AlphaFoldDB" id="A0AAE9I017"/>
<evidence type="ECO:0000313" key="2">
    <source>
        <dbReference type="EMBL" id="URF05043.1"/>
    </source>
</evidence>
<gene>
    <name evidence="2" type="ORF">M5D45_04180</name>
</gene>
<reference evidence="2" key="1">
    <citation type="journal article" date="2022" name="Microbiol. Resour. Announc.">
        <title>Genome Sequence of Cupriavidus campinensis Strain G5, a Member of a Bacterial Consortium Capable of Polyethylene Degradation.</title>
        <authorList>
            <person name="Schneider B."/>
            <person name="Pfeiffer F."/>
            <person name="Dyall-Smith M."/>
            <person name="Kunte H.J."/>
        </authorList>
    </citation>
    <scope>NUCLEOTIDE SEQUENCE</scope>
    <source>
        <strain evidence="2">G5</strain>
    </source>
</reference>
<organism evidence="2 3">
    <name type="scientific">Cupriavidus campinensis</name>
    <dbReference type="NCBI Taxonomy" id="151783"/>
    <lineage>
        <taxon>Bacteria</taxon>
        <taxon>Pseudomonadati</taxon>
        <taxon>Pseudomonadota</taxon>
        <taxon>Betaproteobacteria</taxon>
        <taxon>Burkholderiales</taxon>
        <taxon>Burkholderiaceae</taxon>
        <taxon>Cupriavidus</taxon>
    </lineage>
</organism>
<dbReference type="RefSeq" id="WP_250025117.1">
    <property type="nucleotide sequence ID" value="NZ_CP097330.1"/>
</dbReference>
<feature type="domain" description="HTH cro/C1-type" evidence="1">
    <location>
        <begin position="44"/>
        <end position="78"/>
    </location>
</feature>
<name>A0AAE9I017_9BURK</name>
<protein>
    <submittedName>
        <fullName evidence="2">Transcriptional regulator</fullName>
    </submittedName>
</protein>
<dbReference type="EMBL" id="CP097330">
    <property type="protein sequence ID" value="URF05043.1"/>
    <property type="molecule type" value="Genomic_DNA"/>
</dbReference>
<dbReference type="SUPFAM" id="SSF47413">
    <property type="entry name" value="lambda repressor-like DNA-binding domains"/>
    <property type="match status" value="1"/>
</dbReference>
<evidence type="ECO:0000259" key="1">
    <source>
        <dbReference type="PROSITE" id="PS50943"/>
    </source>
</evidence>
<dbReference type="Proteomes" id="UP001056132">
    <property type="component" value="Chromosome 1"/>
</dbReference>
<proteinExistence type="predicted"/>
<evidence type="ECO:0000313" key="3">
    <source>
        <dbReference type="Proteomes" id="UP001056132"/>
    </source>
</evidence>
<dbReference type="InterPro" id="IPR001387">
    <property type="entry name" value="Cro/C1-type_HTH"/>
</dbReference>
<dbReference type="Gene3D" id="1.10.260.40">
    <property type="entry name" value="lambda repressor-like DNA-binding domains"/>
    <property type="match status" value="1"/>
</dbReference>
<dbReference type="PROSITE" id="PS50943">
    <property type="entry name" value="HTH_CROC1"/>
    <property type="match status" value="1"/>
</dbReference>
<dbReference type="InterPro" id="IPR010982">
    <property type="entry name" value="Lambda_DNA-bd_dom_sf"/>
</dbReference>
<dbReference type="KEGG" id="ccam:M5D45_04180"/>
<reference evidence="2" key="2">
    <citation type="submission" date="2022-05" db="EMBL/GenBank/DDBJ databases">
        <authorList>
            <person name="Kunte H.-J."/>
        </authorList>
    </citation>
    <scope>NUCLEOTIDE SEQUENCE</scope>
    <source>
        <strain evidence="2">G5</strain>
    </source>
</reference>
<dbReference type="CDD" id="cd00093">
    <property type="entry name" value="HTH_XRE"/>
    <property type="match status" value="1"/>
</dbReference>